<evidence type="ECO:0000313" key="2">
    <source>
        <dbReference type="Proteomes" id="UP000011083"/>
    </source>
</evidence>
<keyword evidence="2" id="KW-1185">Reference proteome</keyword>
<gene>
    <name evidence="1" type="ORF">ACA1_397500</name>
</gene>
<dbReference type="AlphaFoldDB" id="L8HBG7"/>
<dbReference type="GeneID" id="14923847"/>
<dbReference type="RefSeq" id="XP_004351661.1">
    <property type="nucleotide sequence ID" value="XM_004351609.1"/>
</dbReference>
<dbReference type="KEGG" id="acan:ACA1_397500"/>
<name>L8HBG7_ACACF</name>
<proteinExistence type="predicted"/>
<organism evidence="1 2">
    <name type="scientific">Acanthamoeba castellanii (strain ATCC 30010 / Neff)</name>
    <dbReference type="NCBI Taxonomy" id="1257118"/>
    <lineage>
        <taxon>Eukaryota</taxon>
        <taxon>Amoebozoa</taxon>
        <taxon>Discosea</taxon>
        <taxon>Longamoebia</taxon>
        <taxon>Centramoebida</taxon>
        <taxon>Acanthamoebidae</taxon>
        <taxon>Acanthamoeba</taxon>
    </lineage>
</organism>
<dbReference type="Proteomes" id="UP000011083">
    <property type="component" value="Unassembled WGS sequence"/>
</dbReference>
<reference evidence="1 2" key="1">
    <citation type="journal article" date="2013" name="Genome Biol.">
        <title>Genome of Acanthamoeba castellanii highlights extensive lateral gene transfer and early evolution of tyrosine kinase signaling.</title>
        <authorList>
            <person name="Clarke M."/>
            <person name="Lohan A.J."/>
            <person name="Liu B."/>
            <person name="Lagkouvardos I."/>
            <person name="Roy S."/>
            <person name="Zafar N."/>
            <person name="Bertelli C."/>
            <person name="Schilde C."/>
            <person name="Kianianmomeni A."/>
            <person name="Burglin T.R."/>
            <person name="Frech C."/>
            <person name="Turcotte B."/>
            <person name="Kopec K.O."/>
            <person name="Synnott J.M."/>
            <person name="Choo C."/>
            <person name="Paponov I."/>
            <person name="Finkler A."/>
            <person name="Soon Heng Tan C."/>
            <person name="Hutchins A.P."/>
            <person name="Weinmeier T."/>
            <person name="Rattei T."/>
            <person name="Chu J.S."/>
            <person name="Gimenez G."/>
            <person name="Irimia M."/>
            <person name="Rigden D.J."/>
            <person name="Fitzpatrick D.A."/>
            <person name="Lorenzo-Morales J."/>
            <person name="Bateman A."/>
            <person name="Chiu C.H."/>
            <person name="Tang P."/>
            <person name="Hegemann P."/>
            <person name="Fromm H."/>
            <person name="Raoult D."/>
            <person name="Greub G."/>
            <person name="Miranda-Saavedra D."/>
            <person name="Chen N."/>
            <person name="Nash P."/>
            <person name="Ginger M.L."/>
            <person name="Horn M."/>
            <person name="Schaap P."/>
            <person name="Caler L."/>
            <person name="Loftus B."/>
        </authorList>
    </citation>
    <scope>NUCLEOTIDE SEQUENCE [LARGE SCALE GENOMIC DNA]</scope>
    <source>
        <strain evidence="1 2">Neff</strain>
    </source>
</reference>
<dbReference type="VEuPathDB" id="AmoebaDB:ACA1_397500"/>
<protein>
    <submittedName>
        <fullName evidence="1">EGF family domain containing protein, putative</fullName>
    </submittedName>
</protein>
<dbReference type="EMBL" id="KB007869">
    <property type="protein sequence ID" value="ELR22884.1"/>
    <property type="molecule type" value="Genomic_DNA"/>
</dbReference>
<accession>L8HBG7</accession>
<evidence type="ECO:0000313" key="1">
    <source>
        <dbReference type="EMBL" id="ELR22884.1"/>
    </source>
</evidence>
<sequence>MVFVGKEEYCEYAILAVDPNWDPLVMHYFQATQGSLSPTEICAIINASCTGPNQAYTNYQHCISYLTAMQACPDTCPSGYLTNHTSCYTFHTQAATILPNIHCMHIMPGPDTPKCCNFCIKTRPCSSCHPNTICTFATPFGQTLPEYACQCKEGYTSNSTISYQPNTCLPAPITTNTTTLIDPKYQCPSPQPITRMASVPMPTLLWLHLEHHHCHH</sequence>